<dbReference type="SMART" id="SM00034">
    <property type="entry name" value="CLECT"/>
    <property type="match status" value="1"/>
</dbReference>
<dbReference type="PROSITE" id="PS00615">
    <property type="entry name" value="C_TYPE_LECTIN_1"/>
    <property type="match status" value="1"/>
</dbReference>
<dbReference type="GeneID" id="109066458"/>
<reference evidence="5" key="1">
    <citation type="submission" date="2025-08" db="UniProtKB">
        <authorList>
            <consortium name="RefSeq"/>
        </authorList>
    </citation>
    <scope>IDENTIFICATION</scope>
    <source>
        <tissue evidence="5">Muscle</tissue>
    </source>
</reference>
<keyword evidence="1" id="KW-0430">Lectin</keyword>
<dbReference type="Proteomes" id="UP001155660">
    <property type="component" value="Chromosome A5"/>
</dbReference>
<dbReference type="PANTHER" id="PTHR22803">
    <property type="entry name" value="MANNOSE, PHOSPHOLIPASE, LECTIN RECEPTOR RELATED"/>
    <property type="match status" value="1"/>
</dbReference>
<dbReference type="InterPro" id="IPR018378">
    <property type="entry name" value="C-type_lectin_CS"/>
</dbReference>
<evidence type="ECO:0000256" key="2">
    <source>
        <dbReference type="SAM" id="Coils"/>
    </source>
</evidence>
<keyword evidence="2" id="KW-0175">Coiled coil</keyword>
<dbReference type="KEGG" id="ccar:109066458"/>
<dbReference type="InterPro" id="IPR050111">
    <property type="entry name" value="C-type_lectin/snaclec_domain"/>
</dbReference>
<dbReference type="InterPro" id="IPR033989">
    <property type="entry name" value="CD209-like_CTLD"/>
</dbReference>
<gene>
    <name evidence="5" type="primary">LOC109066458</name>
</gene>
<feature type="coiled-coil region" evidence="2">
    <location>
        <begin position="133"/>
        <end position="160"/>
    </location>
</feature>
<evidence type="ECO:0000256" key="1">
    <source>
        <dbReference type="ARBA" id="ARBA00022734"/>
    </source>
</evidence>
<dbReference type="AlphaFoldDB" id="A0A9Q9Y3Y3"/>
<keyword evidence="3" id="KW-1133">Transmembrane helix</keyword>
<evidence type="ECO:0000256" key="3">
    <source>
        <dbReference type="SAM" id="Phobius"/>
    </source>
</evidence>
<dbReference type="GO" id="GO:0030246">
    <property type="term" value="F:carbohydrate binding"/>
    <property type="evidence" value="ECO:0007669"/>
    <property type="project" value="UniProtKB-KW"/>
</dbReference>
<dbReference type="OrthoDB" id="2142683at2759"/>
<protein>
    <submittedName>
        <fullName evidence="5">Asialoglycoprotein receptor 1-like</fullName>
    </submittedName>
</protein>
<dbReference type="RefSeq" id="XP_042613214.1">
    <property type="nucleotide sequence ID" value="XM_042757280.1"/>
</dbReference>
<feature type="transmembrane region" description="Helical" evidence="3">
    <location>
        <begin position="32"/>
        <end position="52"/>
    </location>
</feature>
<evidence type="ECO:0000259" key="4">
    <source>
        <dbReference type="PROSITE" id="PS50041"/>
    </source>
</evidence>
<dbReference type="InterPro" id="IPR001304">
    <property type="entry name" value="C-type_lectin-like"/>
</dbReference>
<keyword evidence="3" id="KW-0472">Membrane</keyword>
<organism evidence="5">
    <name type="scientific">Cyprinus carpio</name>
    <name type="common">Common carp</name>
    <dbReference type="NCBI Taxonomy" id="7962"/>
    <lineage>
        <taxon>Eukaryota</taxon>
        <taxon>Metazoa</taxon>
        <taxon>Chordata</taxon>
        <taxon>Craniata</taxon>
        <taxon>Vertebrata</taxon>
        <taxon>Euteleostomi</taxon>
        <taxon>Actinopterygii</taxon>
        <taxon>Neopterygii</taxon>
        <taxon>Teleostei</taxon>
        <taxon>Ostariophysi</taxon>
        <taxon>Cypriniformes</taxon>
        <taxon>Cyprinidae</taxon>
        <taxon>Cyprininae</taxon>
        <taxon>Cyprinus</taxon>
    </lineage>
</organism>
<name>A0A9Q9Y3Y3_CYPCA</name>
<sequence>MDYSEEYCAMEMECEPRKSFQRGLSCRRQTGILVLLGTVCMIIFMVLTSVIYSHQERKFSMLESWMKSHTSDLTSVKSDFQNTGGDLEKKAAELQNLVFSLSTYFNTSGSSPETRDMQIKKLSNIETLMNSLGSSLSSLASKQEENLQKLERQQDVSHTEVKSLMDSLSSAVSTLRDKLTDDSSEFISNTQRFLEEMSKSLTDLEDLMLEVKSSIQSLSYKLSFANLLIPGCTESGWIPFRNSCYLFSHDSMDWTKAKNYCEEKGALLLKIEDGSEREWEFVTSTAKPQEYWIGLTDNNTGQWRWTDETPYTMNKVQWSPGQPDDWKDHKLGEEGEDCAHITVYGLLNDAHCSIKMNYICEMKKQV</sequence>
<keyword evidence="3" id="KW-0812">Transmembrane</keyword>
<evidence type="ECO:0000313" key="5">
    <source>
        <dbReference type="RefSeq" id="XP_042613214.1"/>
    </source>
</evidence>
<accession>A0A9Q9Y3Y3</accession>
<feature type="domain" description="C-type lectin" evidence="4">
    <location>
        <begin position="240"/>
        <end position="361"/>
    </location>
</feature>
<dbReference type="Pfam" id="PF00059">
    <property type="entry name" value="Lectin_C"/>
    <property type="match status" value="1"/>
</dbReference>
<proteinExistence type="predicted"/>
<dbReference type="PROSITE" id="PS50041">
    <property type="entry name" value="C_TYPE_LECTIN_2"/>
    <property type="match status" value="1"/>
</dbReference>
<dbReference type="CDD" id="cd03590">
    <property type="entry name" value="CLECT_DC-SIGN_like"/>
    <property type="match status" value="1"/>
</dbReference>